<evidence type="ECO:0000256" key="4">
    <source>
        <dbReference type="ARBA" id="ARBA00013208"/>
    </source>
</evidence>
<accession>G5IA66</accession>
<evidence type="ECO:0000313" key="11">
    <source>
        <dbReference type="Proteomes" id="UP000005384"/>
    </source>
</evidence>
<dbReference type="InterPro" id="IPR019533">
    <property type="entry name" value="Peptidase_S26"/>
</dbReference>
<dbReference type="GO" id="GO:0005886">
    <property type="term" value="C:plasma membrane"/>
    <property type="evidence" value="ECO:0007669"/>
    <property type="project" value="UniProtKB-SubCell"/>
</dbReference>
<comment type="catalytic activity">
    <reaction evidence="1 7">
        <text>Cleavage of hydrophobic, N-terminal signal or leader sequences from secreted and periplasmic proteins.</text>
        <dbReference type="EC" id="3.4.21.89"/>
    </reaction>
</comment>
<comment type="caution">
    <text evidence="10">The sequence shown here is derived from an EMBL/GenBank/DDBJ whole genome shotgun (WGS) entry which is preliminary data.</text>
</comment>
<dbReference type="RefSeq" id="WP_006778387.1">
    <property type="nucleotide sequence ID" value="NZ_CP040506.1"/>
</dbReference>
<dbReference type="CDD" id="cd06530">
    <property type="entry name" value="S26_SPase_I"/>
    <property type="match status" value="1"/>
</dbReference>
<feature type="active site" evidence="6">
    <location>
        <position position="160"/>
    </location>
</feature>
<dbReference type="InterPro" id="IPR019757">
    <property type="entry name" value="Pept_S26A_signal_pept_1_Lys-AS"/>
</dbReference>
<dbReference type="PANTHER" id="PTHR43390">
    <property type="entry name" value="SIGNAL PEPTIDASE I"/>
    <property type="match status" value="1"/>
</dbReference>
<dbReference type="InterPro" id="IPR000223">
    <property type="entry name" value="Pept_S26A_signal_pept_1"/>
</dbReference>
<dbReference type="SUPFAM" id="SSF51306">
    <property type="entry name" value="LexA/Signal peptidase"/>
    <property type="match status" value="1"/>
</dbReference>
<feature type="region of interest" description="Disordered" evidence="8">
    <location>
        <begin position="1"/>
        <end position="25"/>
    </location>
</feature>
<evidence type="ECO:0000256" key="6">
    <source>
        <dbReference type="PIRSR" id="PIRSR600223-1"/>
    </source>
</evidence>
<name>G5IA66_9FIRM</name>
<dbReference type="NCBIfam" id="TIGR02227">
    <property type="entry name" value="sigpep_I_bact"/>
    <property type="match status" value="1"/>
</dbReference>
<dbReference type="GO" id="GO:0009003">
    <property type="term" value="F:signal peptidase activity"/>
    <property type="evidence" value="ECO:0007669"/>
    <property type="project" value="UniProtKB-EC"/>
</dbReference>
<evidence type="ECO:0000256" key="8">
    <source>
        <dbReference type="SAM" id="MobiDB-lite"/>
    </source>
</evidence>
<evidence type="ECO:0000256" key="7">
    <source>
        <dbReference type="RuleBase" id="RU362042"/>
    </source>
</evidence>
<feature type="domain" description="Peptidase S26" evidence="9">
    <location>
        <begin position="98"/>
        <end position="247"/>
    </location>
</feature>
<dbReference type="EC" id="3.4.21.89" evidence="4 7"/>
<evidence type="ECO:0000256" key="5">
    <source>
        <dbReference type="ARBA" id="ARBA00022801"/>
    </source>
</evidence>
<dbReference type="InterPro" id="IPR019758">
    <property type="entry name" value="Pept_S26A_signal_pept_1_CS"/>
</dbReference>
<dbReference type="Gene3D" id="2.10.109.10">
    <property type="entry name" value="Umud Fragment, subunit A"/>
    <property type="match status" value="1"/>
</dbReference>
<dbReference type="PROSITE" id="PS00761">
    <property type="entry name" value="SPASE_I_3"/>
    <property type="match status" value="1"/>
</dbReference>
<feature type="active site" evidence="6">
    <location>
        <position position="123"/>
    </location>
</feature>
<keyword evidence="7" id="KW-0645">Protease</keyword>
<evidence type="ECO:0000259" key="9">
    <source>
        <dbReference type="Pfam" id="PF10502"/>
    </source>
</evidence>
<evidence type="ECO:0000256" key="1">
    <source>
        <dbReference type="ARBA" id="ARBA00000677"/>
    </source>
</evidence>
<gene>
    <name evidence="10" type="ORF">HMPREF9473_00405</name>
</gene>
<dbReference type="PANTHER" id="PTHR43390:SF1">
    <property type="entry name" value="CHLOROPLAST PROCESSING PEPTIDASE"/>
    <property type="match status" value="1"/>
</dbReference>
<dbReference type="Pfam" id="PF10502">
    <property type="entry name" value="Peptidase_S26"/>
    <property type="match status" value="1"/>
</dbReference>
<protein>
    <recommendedName>
        <fullName evidence="4 7">Signal peptidase I</fullName>
        <ecNumber evidence="4 7">3.4.21.89</ecNumber>
    </recommendedName>
</protein>
<dbReference type="GO" id="GO:0004252">
    <property type="term" value="F:serine-type endopeptidase activity"/>
    <property type="evidence" value="ECO:0007669"/>
    <property type="project" value="InterPro"/>
</dbReference>
<evidence type="ECO:0000256" key="3">
    <source>
        <dbReference type="ARBA" id="ARBA00009370"/>
    </source>
</evidence>
<dbReference type="PROSITE" id="PS00760">
    <property type="entry name" value="SPASE_I_2"/>
    <property type="match status" value="1"/>
</dbReference>
<evidence type="ECO:0000256" key="2">
    <source>
        <dbReference type="ARBA" id="ARBA00004401"/>
    </source>
</evidence>
<dbReference type="GO" id="GO:0006465">
    <property type="term" value="P:signal peptide processing"/>
    <property type="evidence" value="ECO:0007669"/>
    <property type="project" value="InterPro"/>
</dbReference>
<sequence length="255" mass="28907">MNAAERQGRSRRQKQISRIRKSGKASHFRTVRHGGFEETQIICYLWDMIKAVEEGQKTRTGAADRLDEAVRQMRRQVRVEIRRYFLRRKRRNVGTALVLAAMALSVTCLFTFVIGIDRVSGESMYPYLNHGDWIVYSRLGERFERDAVVVFEKDGENFVKRVVGLPGDTVEISMSGGRVVVNGSQVRERYVTLTDPEQKGNEMGVPLTVIDGQYLVLGDNRGVSIDSRDRDMGTVAEERILGTVILIVRTGRKPG</sequence>
<dbReference type="OrthoDB" id="9802919at2"/>
<dbReference type="AlphaFoldDB" id="G5IA66"/>
<dbReference type="HOGENOM" id="CLU_028723_5_2_9"/>
<feature type="compositionally biased region" description="Basic residues" evidence="8">
    <location>
        <begin position="9"/>
        <end position="25"/>
    </location>
</feature>
<proteinExistence type="inferred from homology"/>
<keyword evidence="5 7" id="KW-0378">Hydrolase</keyword>
<dbReference type="PATRIC" id="fig|742737.3.peg.406"/>
<evidence type="ECO:0000313" key="10">
    <source>
        <dbReference type="EMBL" id="EHI61954.1"/>
    </source>
</evidence>
<comment type="subcellular location">
    <subcellularLocation>
        <location evidence="2">Cell membrane</location>
        <topology evidence="2">Single-pass type II membrane protein</topology>
    </subcellularLocation>
    <subcellularLocation>
        <location evidence="7">Membrane</location>
        <topology evidence="7">Single-pass type II membrane protein</topology>
    </subcellularLocation>
</comment>
<feature type="transmembrane region" description="Helical" evidence="7">
    <location>
        <begin position="93"/>
        <end position="116"/>
    </location>
</feature>
<dbReference type="Proteomes" id="UP000005384">
    <property type="component" value="Unassembled WGS sequence"/>
</dbReference>
<dbReference type="PRINTS" id="PR00727">
    <property type="entry name" value="LEADERPTASE"/>
</dbReference>
<dbReference type="InterPro" id="IPR036286">
    <property type="entry name" value="LexA/Signal_pep-like_sf"/>
</dbReference>
<reference evidence="10 11" key="1">
    <citation type="submission" date="2011-08" db="EMBL/GenBank/DDBJ databases">
        <title>The Genome Sequence of Clostridium hathewayi WAL-18680.</title>
        <authorList>
            <consortium name="The Broad Institute Genome Sequencing Platform"/>
            <person name="Earl A."/>
            <person name="Ward D."/>
            <person name="Feldgarden M."/>
            <person name="Gevers D."/>
            <person name="Finegold S.M."/>
            <person name="Summanen P.H."/>
            <person name="Molitoris D.R."/>
            <person name="Song M."/>
            <person name="Daigneault M."/>
            <person name="Allen-Vercoe E."/>
            <person name="Young S.K."/>
            <person name="Zeng Q."/>
            <person name="Gargeya S."/>
            <person name="Fitzgerald M."/>
            <person name="Haas B."/>
            <person name="Abouelleil A."/>
            <person name="Alvarado L."/>
            <person name="Arachchi H.M."/>
            <person name="Berlin A."/>
            <person name="Brown A."/>
            <person name="Chapman S.B."/>
            <person name="Chen Z."/>
            <person name="Dunbar C."/>
            <person name="Freedman E."/>
            <person name="Gearin G."/>
            <person name="Gellesch M."/>
            <person name="Goldberg J."/>
            <person name="Griggs A."/>
            <person name="Gujja S."/>
            <person name="Heiman D."/>
            <person name="Howarth C."/>
            <person name="Larson L."/>
            <person name="Lui A."/>
            <person name="MacDonald P.J.P."/>
            <person name="Montmayeur A."/>
            <person name="Murphy C."/>
            <person name="Neiman D."/>
            <person name="Pearson M."/>
            <person name="Priest M."/>
            <person name="Roberts A."/>
            <person name="Saif S."/>
            <person name="Shea T."/>
            <person name="Shenoy N."/>
            <person name="Sisk P."/>
            <person name="Stolte C."/>
            <person name="Sykes S."/>
            <person name="Wortman J."/>
            <person name="Nusbaum C."/>
            <person name="Birren B."/>
        </authorList>
    </citation>
    <scope>NUCLEOTIDE SEQUENCE [LARGE SCALE GENOMIC DNA]</scope>
    <source>
        <strain evidence="10 11">WAL-18680</strain>
    </source>
</reference>
<keyword evidence="7" id="KW-0472">Membrane</keyword>
<organism evidence="10 11">
    <name type="scientific">Hungatella hathewayi WAL-18680</name>
    <dbReference type="NCBI Taxonomy" id="742737"/>
    <lineage>
        <taxon>Bacteria</taxon>
        <taxon>Bacillati</taxon>
        <taxon>Bacillota</taxon>
        <taxon>Clostridia</taxon>
        <taxon>Lachnospirales</taxon>
        <taxon>Lachnospiraceae</taxon>
        <taxon>Hungatella</taxon>
    </lineage>
</organism>
<keyword evidence="7" id="KW-0812">Transmembrane</keyword>
<keyword evidence="11" id="KW-1185">Reference proteome</keyword>
<dbReference type="EMBL" id="ADLN01000001">
    <property type="protein sequence ID" value="EHI61954.1"/>
    <property type="molecule type" value="Genomic_DNA"/>
</dbReference>
<keyword evidence="7" id="KW-1133">Transmembrane helix</keyword>
<comment type="similarity">
    <text evidence="3 7">Belongs to the peptidase S26 family.</text>
</comment>